<proteinExistence type="predicted"/>
<dbReference type="EMBL" id="JAGRRH010000013">
    <property type="protein sequence ID" value="KAG7360947.1"/>
    <property type="molecule type" value="Genomic_DNA"/>
</dbReference>
<reference evidence="1" key="1">
    <citation type="journal article" date="2021" name="Sci. Rep.">
        <title>Diploid genomic architecture of Nitzschia inconspicua, an elite biomass production diatom.</title>
        <authorList>
            <person name="Oliver A."/>
            <person name="Podell S."/>
            <person name="Pinowska A."/>
            <person name="Traller J.C."/>
            <person name="Smith S.R."/>
            <person name="McClure R."/>
            <person name="Beliaev A."/>
            <person name="Bohutskyi P."/>
            <person name="Hill E.A."/>
            <person name="Rabines A."/>
            <person name="Zheng H."/>
            <person name="Allen L.Z."/>
            <person name="Kuo A."/>
            <person name="Grigoriev I.V."/>
            <person name="Allen A.E."/>
            <person name="Hazlebeck D."/>
            <person name="Allen E.E."/>
        </authorList>
    </citation>
    <scope>NUCLEOTIDE SEQUENCE</scope>
    <source>
        <strain evidence="1">Hildebrandi</strain>
    </source>
</reference>
<organism evidence="1 2">
    <name type="scientific">Nitzschia inconspicua</name>
    <dbReference type="NCBI Taxonomy" id="303405"/>
    <lineage>
        <taxon>Eukaryota</taxon>
        <taxon>Sar</taxon>
        <taxon>Stramenopiles</taxon>
        <taxon>Ochrophyta</taxon>
        <taxon>Bacillariophyta</taxon>
        <taxon>Bacillariophyceae</taxon>
        <taxon>Bacillariophycidae</taxon>
        <taxon>Bacillariales</taxon>
        <taxon>Bacillariaceae</taxon>
        <taxon>Nitzschia</taxon>
    </lineage>
</organism>
<evidence type="ECO:0000313" key="2">
    <source>
        <dbReference type="Proteomes" id="UP000693970"/>
    </source>
</evidence>
<evidence type="ECO:0000313" key="1">
    <source>
        <dbReference type="EMBL" id="KAG7360947.1"/>
    </source>
</evidence>
<accession>A0A9K3LF98</accession>
<comment type="caution">
    <text evidence="1">The sequence shown here is derived from an EMBL/GenBank/DDBJ whole genome shotgun (WGS) entry which is preliminary data.</text>
</comment>
<protein>
    <submittedName>
        <fullName evidence="1">Uncharacterized protein</fullName>
    </submittedName>
</protein>
<keyword evidence="2" id="KW-1185">Reference proteome</keyword>
<name>A0A9K3LF98_9STRA</name>
<dbReference type="AlphaFoldDB" id="A0A9K3LF98"/>
<reference evidence="1" key="2">
    <citation type="submission" date="2021-04" db="EMBL/GenBank/DDBJ databases">
        <authorList>
            <person name="Podell S."/>
        </authorList>
    </citation>
    <scope>NUCLEOTIDE SEQUENCE</scope>
    <source>
        <strain evidence="1">Hildebrandi</strain>
    </source>
</reference>
<dbReference type="Proteomes" id="UP000693970">
    <property type="component" value="Unassembled WGS sequence"/>
</dbReference>
<dbReference type="OrthoDB" id="51992at2759"/>
<gene>
    <name evidence="1" type="ORF">IV203_036046</name>
</gene>
<sequence length="200" mass="22229">MAKLRRAPAEHRELSLLTDPILPDEESPVLTLNAIQSICSLCFPESDFSSLPVEDLAAAIHAVTSTVITPVEEALVYFTYRQLQSLSTWPDWQHGEFKQLDCIHNLAELTSAGYIDCLFCSHGLDNPSPSLCDSQCFSHRTVLGELLYAYISCQPDICYAVVTLSKFASARHAYQYNSLKGVAQPLLHQTLGYPFHLAHS</sequence>